<gene>
    <name evidence="2" type="primary">WBGene00284267</name>
</gene>
<keyword evidence="3" id="KW-1185">Reference proteome</keyword>
<organism evidence="2 3">
    <name type="scientific">Pristionchus pacificus</name>
    <name type="common">Parasitic nematode worm</name>
    <dbReference type="NCBI Taxonomy" id="54126"/>
    <lineage>
        <taxon>Eukaryota</taxon>
        <taxon>Metazoa</taxon>
        <taxon>Ecdysozoa</taxon>
        <taxon>Nematoda</taxon>
        <taxon>Chromadorea</taxon>
        <taxon>Rhabditida</taxon>
        <taxon>Rhabditina</taxon>
        <taxon>Diplogasteromorpha</taxon>
        <taxon>Diplogasteroidea</taxon>
        <taxon>Neodiplogasteridae</taxon>
        <taxon>Pristionchus</taxon>
    </lineage>
</organism>
<feature type="region of interest" description="Disordered" evidence="1">
    <location>
        <begin position="103"/>
        <end position="124"/>
    </location>
</feature>
<accession>A0A8R1Z572</accession>
<evidence type="ECO:0000256" key="1">
    <source>
        <dbReference type="SAM" id="MobiDB-lite"/>
    </source>
</evidence>
<dbReference type="EnsemblMetazoa" id="PPA45898.1">
    <property type="protein sequence ID" value="PPA45898.1"/>
    <property type="gene ID" value="WBGene00284267"/>
</dbReference>
<reference evidence="2" key="2">
    <citation type="submission" date="2022-06" db="UniProtKB">
        <authorList>
            <consortium name="EnsemblMetazoa"/>
        </authorList>
    </citation>
    <scope>IDENTIFICATION</scope>
    <source>
        <strain evidence="2">PS312</strain>
    </source>
</reference>
<sequence length="124" mass="13560">MTNGNAIESQKEGTEGCWRDQRRVKADQDMMRGDERSGSSHTTPQGRPARGHDQNRRAADVKSGANSNFRKSTVPSSASGTQQFLFESKGLASDFALSCNERKMCSSNNSDGSKGSYETAKNKY</sequence>
<protein>
    <submittedName>
        <fullName evidence="2">Uncharacterized protein</fullName>
    </submittedName>
</protein>
<reference evidence="3" key="1">
    <citation type="journal article" date="2008" name="Nat. Genet.">
        <title>The Pristionchus pacificus genome provides a unique perspective on nematode lifestyle and parasitism.</title>
        <authorList>
            <person name="Dieterich C."/>
            <person name="Clifton S.W."/>
            <person name="Schuster L.N."/>
            <person name="Chinwalla A."/>
            <person name="Delehaunty K."/>
            <person name="Dinkelacker I."/>
            <person name="Fulton L."/>
            <person name="Fulton R."/>
            <person name="Godfrey J."/>
            <person name="Minx P."/>
            <person name="Mitreva M."/>
            <person name="Roeseler W."/>
            <person name="Tian H."/>
            <person name="Witte H."/>
            <person name="Yang S.P."/>
            <person name="Wilson R.K."/>
            <person name="Sommer R.J."/>
        </authorList>
    </citation>
    <scope>NUCLEOTIDE SEQUENCE [LARGE SCALE GENOMIC DNA]</scope>
    <source>
        <strain evidence="3">PS312</strain>
    </source>
</reference>
<name>A0A2A6C018_PRIPA</name>
<accession>A0A2A6C018</accession>
<feature type="compositionally biased region" description="Polar residues" evidence="1">
    <location>
        <begin position="64"/>
        <end position="80"/>
    </location>
</feature>
<dbReference type="AlphaFoldDB" id="A0A2A6C018"/>
<dbReference type="Proteomes" id="UP000005239">
    <property type="component" value="Unassembled WGS sequence"/>
</dbReference>
<evidence type="ECO:0000313" key="2">
    <source>
        <dbReference type="EnsemblMetazoa" id="PPA45898.1"/>
    </source>
</evidence>
<evidence type="ECO:0000313" key="3">
    <source>
        <dbReference type="Proteomes" id="UP000005239"/>
    </source>
</evidence>
<feature type="region of interest" description="Disordered" evidence="1">
    <location>
        <begin position="1"/>
        <end position="80"/>
    </location>
</feature>
<proteinExistence type="predicted"/>
<feature type="compositionally biased region" description="Basic and acidic residues" evidence="1">
    <location>
        <begin position="50"/>
        <end position="60"/>
    </location>
</feature>
<feature type="compositionally biased region" description="Basic and acidic residues" evidence="1">
    <location>
        <begin position="9"/>
        <end position="38"/>
    </location>
</feature>